<feature type="compositionally biased region" description="Polar residues" evidence="3">
    <location>
        <begin position="1514"/>
        <end position="1524"/>
    </location>
</feature>
<feature type="region of interest" description="Disordered" evidence="3">
    <location>
        <begin position="1513"/>
        <end position="1542"/>
    </location>
</feature>
<dbReference type="Gene3D" id="1.25.40.20">
    <property type="entry name" value="Ankyrin repeat-containing domain"/>
    <property type="match status" value="4"/>
</dbReference>
<keyword evidence="5" id="KW-1185">Reference proteome</keyword>
<dbReference type="Pfam" id="PF12796">
    <property type="entry name" value="Ank_2"/>
    <property type="match status" value="2"/>
</dbReference>
<protein>
    <recommendedName>
        <fullName evidence="6">DUF3447 domain-containing protein</fullName>
    </recommendedName>
</protein>
<comment type="caution">
    <text evidence="4">The sequence shown here is derived from an EMBL/GenBank/DDBJ whole genome shotgun (WGS) entry which is preliminary data.</text>
</comment>
<organism evidence="4 5">
    <name type="scientific">Tritrichomonas musculus</name>
    <dbReference type="NCBI Taxonomy" id="1915356"/>
    <lineage>
        <taxon>Eukaryota</taxon>
        <taxon>Metamonada</taxon>
        <taxon>Parabasalia</taxon>
        <taxon>Tritrichomonadida</taxon>
        <taxon>Tritrichomonadidae</taxon>
        <taxon>Tritrichomonas</taxon>
    </lineage>
</organism>
<evidence type="ECO:0000256" key="2">
    <source>
        <dbReference type="ARBA" id="ARBA00023043"/>
    </source>
</evidence>
<feature type="compositionally biased region" description="Acidic residues" evidence="3">
    <location>
        <begin position="277"/>
        <end position="295"/>
    </location>
</feature>
<name>A0ABR2IKV3_9EUKA</name>
<reference evidence="4 5" key="1">
    <citation type="submission" date="2024-04" db="EMBL/GenBank/DDBJ databases">
        <title>Tritrichomonas musculus Genome.</title>
        <authorList>
            <person name="Alves-Ferreira E."/>
            <person name="Grigg M."/>
            <person name="Lorenzi H."/>
            <person name="Galac M."/>
        </authorList>
    </citation>
    <scope>NUCLEOTIDE SEQUENCE [LARGE SCALE GENOMIC DNA]</scope>
    <source>
        <strain evidence="4 5">EAF2021</strain>
    </source>
</reference>
<feature type="region of interest" description="Disordered" evidence="3">
    <location>
        <begin position="1"/>
        <end position="23"/>
    </location>
</feature>
<gene>
    <name evidence="4" type="ORF">M9Y10_011478</name>
</gene>
<feature type="compositionally biased region" description="Low complexity" evidence="3">
    <location>
        <begin position="1525"/>
        <end position="1542"/>
    </location>
</feature>
<dbReference type="PANTHER" id="PTHR24198:SF165">
    <property type="entry name" value="ANKYRIN REPEAT-CONTAINING PROTEIN-RELATED"/>
    <property type="match status" value="1"/>
</dbReference>
<keyword evidence="1" id="KW-0677">Repeat</keyword>
<dbReference type="SUPFAM" id="SSF48403">
    <property type="entry name" value="Ankyrin repeat"/>
    <property type="match status" value="4"/>
</dbReference>
<keyword evidence="2" id="KW-0040">ANK repeat</keyword>
<dbReference type="SMART" id="SM00248">
    <property type="entry name" value="ANK"/>
    <property type="match status" value="14"/>
</dbReference>
<evidence type="ECO:0000256" key="1">
    <source>
        <dbReference type="ARBA" id="ARBA00022737"/>
    </source>
</evidence>
<feature type="compositionally biased region" description="Low complexity" evidence="3">
    <location>
        <begin position="1006"/>
        <end position="1031"/>
    </location>
</feature>
<sequence length="1894" mass="216831">MARTRQTARALGNRPIKTRNSNKSLPEFQNFTFAPNIIRNNRPNFPMSTNLGTGFIFIEQNNDLSIYSLLKECISNIPKDFKLVTLSNKEYLVNKIIILHTSNLIKKMIEEDPSISSYKIQLNDCDSFISKFSSILNGNSEKITKEDVKIARKISKELGIDGFPLWMKPKKQSSTIFNYQNQFNRKPPKFSVLSISSGSFLSFLKYQKHNYEFKIQTKNNIYKVPLFGALCSSLISNQLNKSIFEKINNPNINSDNNNDNDDNADNNDNNNTNINNNDDEDVNNNDGSNDNEDKDDNNKGIDFGCFFYDFSDENKEFKALANYMSGDRYNLTDENMELSLKFAKDLGITKLYNKIQEIANEYNKRNELIQENLYIMDDVKFLRSQILQFQDPKSRDPNSGIVDRVFHSLLESIWCSDKERVKEMTIIILRISTENSKMFDQISKLFVLFNQAKNENESLSVLCPFLMRKLFSNLESINNPMNPNYINPLFYVNYKAQLILYLKKNKFLSAKDIVYMIGAVGIPNTIENTKHFCNERGAAAERIQQNSGYYNYPTDINLKPIHYFFSPEIEEVFPKCLPETCIVPDKQRYVEGEEGSLMNAIYNDDVERFKEIESSTPDFELNQTIYFPMNFDFTEMSIIEYAAKVDSPNVFQYIFSKFSKLNIENDSNLKSEFLRNVNWKVLIYSIGKSRSIIHCLLPYIDDIFKDKEARNQDMNLITSKYIPTSPFFNDSQNSENQDLIVNCLEYMQASIINHDNELLELLSKKCSQYVLSHSLGFTIESQNIDAFVFLNKKIPFIHSGDKLVYAGYVTAESNFVDFFIFLTKIFGIDKIDGSVYDFQFPNHFGPRVLTPLEAISFSSSIRLLKYIFENFQKARTISLGRILSDAAKYDNIEIVEFCLKDLKKKILPREITDIMTYLYLYKKPEIGKIIFESCPIPDEQIIYFIEVAAAANDLEFVTFLVNKQLQIKPNSTFTDAFNSAAKYGCLEICQYISSIKSEISNNNNNNIENNENDNYGDLNENNNDNNNNADNENAKNENNNDDDNSDDDDSSNNENGNENENRVHVYSPVENLGYLDFKSTITLLIRNTFCYIDNSNSILMKFFTPTERTIEILRIYFSFLSGDDLNEAVIRTLRESVSLKNNEIASFALSYNIKDKSSFVIASRNGMFDIVQKLVQLDSSPSFINHIHGIYGSALNAAIEVGQVEIVDYLLSLPDIDVNTRDSYQMSPLVSSAFNRHYEIFTKIIKTGKFLTKDINKALLYYSHNTKIIQPFISSTAPTYFSLMISPNATKDDIQKKQIQTGISLLDCQVSDDDLRNVFPNLVYERQRGGLTYIVNPLSQCAMKDRKEDPRFINFFFGSKEKVDFDPLVDSSVIEKCRKSVDFTFYYAKETFLIAACKFGRIELVKLLLDRPETNVNAYDNNGNTPLIHAVARGHFGIVRLLCEQKKHIVDINQNNFFRRTAFSFAADINRIDIIKYIAKQPSFDPSKSQACTAVAASIISDHKSITRLLLEGETSTKNQSTNSNNDNNNDNDNNNNNNDNNIDGSDKNLFIDFDVNKEILFNHLFGISDPSVRQSVLQMPVFNNLRKTVPVQRNRAIENSSWSLLRVAVQREDVESLHMISNHPRFNIDESNADRALFYATKSNNLSVFKAMLKISHRDVNFNYKGKESRSLLCTAIMNKSSKIIKYIIDHPDFDPEKSHSNLAFFTALLSQPFDIIEICSKMKGIDFNGLCPKIPQELMVASYGQLYSKNVEGMTPLYIAATISPDVLSFLLKMPNVKIDVNCRNTDGSTPLFGAIQMPLSLDILLRQKGIDVNAQDNNGRTVLMLMVLQRALQYAPMILAREDVDLSIVDKEGKNALMYANPDIDADPKTISWKDASELFVQSAYSQPDLY</sequence>
<feature type="compositionally biased region" description="Low complexity" evidence="3">
    <location>
        <begin position="266"/>
        <end position="276"/>
    </location>
</feature>
<evidence type="ECO:0000256" key="3">
    <source>
        <dbReference type="SAM" id="MobiDB-lite"/>
    </source>
</evidence>
<dbReference type="EMBL" id="JAPFFF010000017">
    <property type="protein sequence ID" value="KAK8863788.1"/>
    <property type="molecule type" value="Genomic_DNA"/>
</dbReference>
<feature type="region of interest" description="Disordered" evidence="3">
    <location>
        <begin position="250"/>
        <end position="296"/>
    </location>
</feature>
<feature type="region of interest" description="Disordered" evidence="3">
    <location>
        <begin position="1006"/>
        <end position="1064"/>
    </location>
</feature>
<feature type="compositionally biased region" description="Acidic residues" evidence="3">
    <location>
        <begin position="1039"/>
        <end position="1051"/>
    </location>
</feature>
<evidence type="ECO:0000313" key="4">
    <source>
        <dbReference type="EMBL" id="KAK8863788.1"/>
    </source>
</evidence>
<evidence type="ECO:0008006" key="6">
    <source>
        <dbReference type="Google" id="ProtNLM"/>
    </source>
</evidence>
<dbReference type="InterPro" id="IPR002110">
    <property type="entry name" value="Ankyrin_rpt"/>
</dbReference>
<proteinExistence type="predicted"/>
<evidence type="ECO:0000313" key="5">
    <source>
        <dbReference type="Proteomes" id="UP001470230"/>
    </source>
</evidence>
<accession>A0ABR2IKV3</accession>
<dbReference type="InterPro" id="IPR036770">
    <property type="entry name" value="Ankyrin_rpt-contain_sf"/>
</dbReference>
<dbReference type="PANTHER" id="PTHR24198">
    <property type="entry name" value="ANKYRIN REPEAT AND PROTEIN KINASE DOMAIN-CONTAINING PROTEIN"/>
    <property type="match status" value="1"/>
</dbReference>
<dbReference type="Proteomes" id="UP001470230">
    <property type="component" value="Unassembled WGS sequence"/>
</dbReference>